<protein>
    <submittedName>
        <fullName evidence="3">Putative adhesin</fullName>
    </submittedName>
</protein>
<name>A0A3D9SST3_9ACTN</name>
<dbReference type="EMBL" id="QTTT01000001">
    <property type="protein sequence ID" value="REE98848.1"/>
    <property type="molecule type" value="Genomic_DNA"/>
</dbReference>
<evidence type="ECO:0000313" key="3">
    <source>
        <dbReference type="EMBL" id="REE98848.1"/>
    </source>
</evidence>
<dbReference type="OrthoDB" id="3367592at2"/>
<evidence type="ECO:0000259" key="2">
    <source>
        <dbReference type="Pfam" id="PF13349"/>
    </source>
</evidence>
<dbReference type="AlphaFoldDB" id="A0A3D9SST3"/>
<dbReference type="Pfam" id="PF13349">
    <property type="entry name" value="DUF4097"/>
    <property type="match status" value="1"/>
</dbReference>
<keyword evidence="4" id="KW-1185">Reference proteome</keyword>
<evidence type="ECO:0000313" key="4">
    <source>
        <dbReference type="Proteomes" id="UP000256661"/>
    </source>
</evidence>
<feature type="region of interest" description="Disordered" evidence="1">
    <location>
        <begin position="256"/>
        <end position="275"/>
    </location>
</feature>
<comment type="caution">
    <text evidence="3">The sequence shown here is derived from an EMBL/GenBank/DDBJ whole genome shotgun (WGS) entry which is preliminary data.</text>
</comment>
<feature type="compositionally biased region" description="Basic and acidic residues" evidence="1">
    <location>
        <begin position="259"/>
        <end position="275"/>
    </location>
</feature>
<evidence type="ECO:0000256" key="1">
    <source>
        <dbReference type="SAM" id="MobiDB-lite"/>
    </source>
</evidence>
<reference evidence="3 4" key="1">
    <citation type="submission" date="2018-08" db="EMBL/GenBank/DDBJ databases">
        <title>Sequencing the genomes of 1000 actinobacteria strains.</title>
        <authorList>
            <person name="Klenk H.-P."/>
        </authorList>
    </citation>
    <scope>NUCLEOTIDE SEQUENCE [LARGE SCALE GENOMIC DNA]</scope>
    <source>
        <strain evidence="3 4">DSM 43927</strain>
    </source>
</reference>
<proteinExistence type="predicted"/>
<dbReference type="InterPro" id="IPR025164">
    <property type="entry name" value="Toastrack_DUF4097"/>
</dbReference>
<feature type="domain" description="DUF4097" evidence="2">
    <location>
        <begin position="81"/>
        <end position="256"/>
    </location>
</feature>
<sequence length="275" mass="28159">MSRWTIDEATTLEFDGVVALKATLIAGGISVLAGDAPSLRVGEVTGPPLEIGHEAGILTIGHERTLERMLGWLRDRKAGAAITVTVPRDCPVQLNLVTADAVVSGLNARTVIRSASGDVTLDGVVGDIDAHTVSGRIEAQGLEGAVGFTSVSGDLALAGGALDRLGAHTVSGRVAVDMTLVGDRDLSINTVSGEVALRLPESTSAQVVLTSAAGRIATSFPGLTRTERPVARNVIGTLGNGTGHLIVNTVSGGVTLLSRPDDPTDPTDEHLGVED</sequence>
<dbReference type="RefSeq" id="WP_116024246.1">
    <property type="nucleotide sequence ID" value="NZ_QTTT01000001.1"/>
</dbReference>
<organism evidence="3 4">
    <name type="scientific">Thermomonospora umbrina</name>
    <dbReference type="NCBI Taxonomy" id="111806"/>
    <lineage>
        <taxon>Bacteria</taxon>
        <taxon>Bacillati</taxon>
        <taxon>Actinomycetota</taxon>
        <taxon>Actinomycetes</taxon>
        <taxon>Streptosporangiales</taxon>
        <taxon>Thermomonosporaceae</taxon>
        <taxon>Thermomonospora</taxon>
    </lineage>
</organism>
<gene>
    <name evidence="3" type="ORF">DFJ69_4346</name>
</gene>
<dbReference type="Proteomes" id="UP000256661">
    <property type="component" value="Unassembled WGS sequence"/>
</dbReference>
<accession>A0A3D9SST3</accession>